<dbReference type="EMBL" id="QSDG01000011">
    <property type="protein sequence ID" value="RGY68039.1"/>
    <property type="molecule type" value="Genomic_DNA"/>
</dbReference>
<gene>
    <name evidence="1" type="ORF">DXA27_13365</name>
</gene>
<evidence type="ECO:0000313" key="2">
    <source>
        <dbReference type="Proteomes" id="UP000284614"/>
    </source>
</evidence>
<proteinExistence type="predicted"/>
<comment type="caution">
    <text evidence="1">The sequence shown here is derived from an EMBL/GenBank/DDBJ whole genome shotgun (WGS) entry which is preliminary data.</text>
</comment>
<protein>
    <submittedName>
        <fullName evidence="1">Uncharacterized protein</fullName>
    </submittedName>
</protein>
<reference evidence="1 2" key="1">
    <citation type="submission" date="2018-08" db="EMBL/GenBank/DDBJ databases">
        <title>A genome reference for cultivated species of the human gut microbiota.</title>
        <authorList>
            <person name="Zou Y."/>
            <person name="Xue W."/>
            <person name="Luo G."/>
        </authorList>
    </citation>
    <scope>NUCLEOTIDE SEQUENCE [LARGE SCALE GENOMIC DNA]</scope>
    <source>
        <strain evidence="1 2">OF01-1</strain>
    </source>
</reference>
<accession>A0A3E5IGG3</accession>
<sequence length="73" mass="8625">METKNQNKIVTAPSLENTRELYGIYRQRYGADKTPEDFYRFMTTPGVERRSFLLENTRTRPLSINNTIIHKCV</sequence>
<dbReference type="AlphaFoldDB" id="A0A3E5IGG3"/>
<name>A0A3E5IGG3_BACFG</name>
<organism evidence="1 2">
    <name type="scientific">Bacteroides fragilis</name>
    <dbReference type="NCBI Taxonomy" id="817"/>
    <lineage>
        <taxon>Bacteria</taxon>
        <taxon>Pseudomonadati</taxon>
        <taxon>Bacteroidota</taxon>
        <taxon>Bacteroidia</taxon>
        <taxon>Bacteroidales</taxon>
        <taxon>Bacteroidaceae</taxon>
        <taxon>Bacteroides</taxon>
    </lineage>
</organism>
<dbReference type="Proteomes" id="UP000284614">
    <property type="component" value="Unassembled WGS sequence"/>
</dbReference>
<evidence type="ECO:0000313" key="1">
    <source>
        <dbReference type="EMBL" id="RGY68039.1"/>
    </source>
</evidence>